<name>A0ABP0FDI0_CLALP</name>
<comment type="caution">
    <text evidence="1">The sequence shown here is derived from an EMBL/GenBank/DDBJ whole genome shotgun (WGS) entry which is preliminary data.</text>
</comment>
<gene>
    <name evidence="1" type="ORF">CVLEPA_LOCUS7750</name>
</gene>
<proteinExistence type="predicted"/>
<sequence length="117" mass="13540">MSCSVYLNHQHTNFFNPRTADFQMIDASNLKQLKIWTSFAGKFCSKTELFLDLGPEMAPDKKWYGVDTPLQMPTIEVKLPTATLPLVTWQNVCATSRWLQDVSFQNIILFQPSFKKY</sequence>
<dbReference type="EMBL" id="CAWYQH010000046">
    <property type="protein sequence ID" value="CAK8677753.1"/>
    <property type="molecule type" value="Genomic_DNA"/>
</dbReference>
<organism evidence="1 2">
    <name type="scientific">Clavelina lepadiformis</name>
    <name type="common">Light-bulb sea squirt</name>
    <name type="synonym">Ascidia lepadiformis</name>
    <dbReference type="NCBI Taxonomy" id="159417"/>
    <lineage>
        <taxon>Eukaryota</taxon>
        <taxon>Metazoa</taxon>
        <taxon>Chordata</taxon>
        <taxon>Tunicata</taxon>
        <taxon>Ascidiacea</taxon>
        <taxon>Aplousobranchia</taxon>
        <taxon>Clavelinidae</taxon>
        <taxon>Clavelina</taxon>
    </lineage>
</organism>
<keyword evidence="2" id="KW-1185">Reference proteome</keyword>
<reference evidence="1 2" key="1">
    <citation type="submission" date="2024-02" db="EMBL/GenBank/DDBJ databases">
        <authorList>
            <person name="Daric V."/>
            <person name="Darras S."/>
        </authorList>
    </citation>
    <scope>NUCLEOTIDE SEQUENCE [LARGE SCALE GENOMIC DNA]</scope>
</reference>
<evidence type="ECO:0000313" key="1">
    <source>
        <dbReference type="EMBL" id="CAK8677753.1"/>
    </source>
</evidence>
<accession>A0ABP0FDI0</accession>
<dbReference type="Proteomes" id="UP001642483">
    <property type="component" value="Unassembled WGS sequence"/>
</dbReference>
<evidence type="ECO:0000313" key="2">
    <source>
        <dbReference type="Proteomes" id="UP001642483"/>
    </source>
</evidence>
<protein>
    <submittedName>
        <fullName evidence="1">Uncharacterized protein</fullName>
    </submittedName>
</protein>